<reference evidence="12" key="1">
    <citation type="submission" date="2016-11" db="EMBL/GenBank/DDBJ databases">
        <authorList>
            <person name="Varghese N."/>
            <person name="Submissions S."/>
        </authorList>
    </citation>
    <scope>NUCLEOTIDE SEQUENCE [LARGE SCALE GENOMIC DNA]</scope>
    <source>
        <strain evidence="12">DSM 100572</strain>
    </source>
</reference>
<dbReference type="GO" id="GO:0046872">
    <property type="term" value="F:metal ion binding"/>
    <property type="evidence" value="ECO:0007669"/>
    <property type="project" value="UniProtKB-KW"/>
</dbReference>
<name>A0A1M5TBM7_9FLAO</name>
<dbReference type="Gene3D" id="3.40.390.10">
    <property type="entry name" value="Collagenase (Catalytic Domain)"/>
    <property type="match status" value="1"/>
</dbReference>
<comment type="similarity">
    <text evidence="1">Belongs to the peptidase M43B family.</text>
</comment>
<keyword evidence="6" id="KW-0862">Zinc</keyword>
<keyword evidence="3" id="KW-0479">Metal-binding</keyword>
<sequence length="500" mass="55866">MKLHMNKQKVAFKISLLFAFFCGTVVFSQKKSKGFKLTEANVRAMQATGFVRCATVEYEKKLSEENSNKVSEEVFESWMSTKVAQLKKSRANGRIAAQVYTIPVVIHIVHNGDEINTLGNAKGENISDAQARSQIDILNQDYRRVAGTPGGVNSTGKAVDIEINFVLAKQDPDGLETTGIIRHEIIPYTDEVSNPPAGLGSLGDGGADWESYADVQKMKRETQWDPTKYLNIWTIRMGGETLEDDGLSDLLGFAQFPSNSGLQGIDVIGGSAATDGVVISFHAFGAWSKREINPENKHSFIMNNRYNEGRTTTHEIGHWLGLRHIWGDTDTCGNDDYCLDTPNATEEHYSCDQTYDTCTNDGLGNDMVENYMDYTIDGCMDTFTQNQKDRMLTVLNNSPRRVDLLNSSALNMPLYGSDQLKDFVVDPNPFTDVVKVIGMAEGLVKLSVYDAYGKEMYTENFYDVKKVFSKELDFNQLASGIYIVLIQNEEKRIVKKIIKQ</sequence>
<dbReference type="NCBIfam" id="TIGR04183">
    <property type="entry name" value="Por_Secre_tail"/>
    <property type="match status" value="1"/>
</dbReference>
<dbReference type="InterPro" id="IPR024079">
    <property type="entry name" value="MetalloPept_cat_dom_sf"/>
</dbReference>
<keyword evidence="8" id="KW-1015">Disulfide bond</keyword>
<evidence type="ECO:0000256" key="4">
    <source>
        <dbReference type="ARBA" id="ARBA00022729"/>
    </source>
</evidence>
<evidence type="ECO:0000256" key="1">
    <source>
        <dbReference type="ARBA" id="ARBA00008721"/>
    </source>
</evidence>
<dbReference type="STRING" id="1195760.SAMN05444281_0801"/>
<keyword evidence="7" id="KW-0482">Metalloprotease</keyword>
<evidence type="ECO:0000256" key="2">
    <source>
        <dbReference type="ARBA" id="ARBA00022670"/>
    </source>
</evidence>
<dbReference type="PANTHER" id="PTHR47466">
    <property type="match status" value="1"/>
</dbReference>
<dbReference type="OrthoDB" id="6278496at2"/>
<dbReference type="PANTHER" id="PTHR47466:SF1">
    <property type="entry name" value="METALLOPROTEASE MEP1 (AFU_ORTHOLOGUE AFUA_1G07730)-RELATED"/>
    <property type="match status" value="1"/>
</dbReference>
<feature type="domain" description="Secretion system C-terminal sorting" evidence="10">
    <location>
        <begin position="427"/>
        <end position="498"/>
    </location>
</feature>
<gene>
    <name evidence="11" type="ORF">SAMN05444281_0801</name>
</gene>
<keyword evidence="12" id="KW-1185">Reference proteome</keyword>
<evidence type="ECO:0000259" key="9">
    <source>
        <dbReference type="Pfam" id="PF05572"/>
    </source>
</evidence>
<feature type="domain" description="Peptidase M43 pregnancy-associated plasma-A" evidence="9">
    <location>
        <begin position="304"/>
        <end position="395"/>
    </location>
</feature>
<keyword evidence="5" id="KW-0378">Hydrolase</keyword>
<dbReference type="SUPFAM" id="SSF55486">
    <property type="entry name" value="Metalloproteases ('zincins'), catalytic domain"/>
    <property type="match status" value="1"/>
</dbReference>
<dbReference type="EMBL" id="FQXQ01000001">
    <property type="protein sequence ID" value="SHH48118.1"/>
    <property type="molecule type" value="Genomic_DNA"/>
</dbReference>
<dbReference type="CDD" id="cd04275">
    <property type="entry name" value="ZnMc_pappalysin_like"/>
    <property type="match status" value="1"/>
</dbReference>
<dbReference type="RefSeq" id="WP_073118473.1">
    <property type="nucleotide sequence ID" value="NZ_BMEN01000001.1"/>
</dbReference>
<evidence type="ECO:0000256" key="3">
    <source>
        <dbReference type="ARBA" id="ARBA00022723"/>
    </source>
</evidence>
<dbReference type="GO" id="GO:0006508">
    <property type="term" value="P:proteolysis"/>
    <property type="evidence" value="ECO:0007669"/>
    <property type="project" value="UniProtKB-KW"/>
</dbReference>
<accession>A0A1M5TBM7</accession>
<dbReference type="InterPro" id="IPR008754">
    <property type="entry name" value="Peptidase_M43"/>
</dbReference>
<evidence type="ECO:0000259" key="10">
    <source>
        <dbReference type="Pfam" id="PF18962"/>
    </source>
</evidence>
<evidence type="ECO:0000256" key="5">
    <source>
        <dbReference type="ARBA" id="ARBA00022801"/>
    </source>
</evidence>
<proteinExistence type="inferred from homology"/>
<dbReference type="GO" id="GO:0008237">
    <property type="term" value="F:metallopeptidase activity"/>
    <property type="evidence" value="ECO:0007669"/>
    <property type="project" value="UniProtKB-KW"/>
</dbReference>
<keyword evidence="4" id="KW-0732">Signal</keyword>
<protein>
    <submittedName>
        <fullName evidence="11">Por secretion system C-terminal sorting domain-containing protein</fullName>
    </submittedName>
</protein>
<evidence type="ECO:0000256" key="8">
    <source>
        <dbReference type="ARBA" id="ARBA00023157"/>
    </source>
</evidence>
<dbReference type="Pfam" id="PF18962">
    <property type="entry name" value="Por_Secre_tail"/>
    <property type="match status" value="1"/>
</dbReference>
<evidence type="ECO:0000256" key="6">
    <source>
        <dbReference type="ARBA" id="ARBA00022833"/>
    </source>
</evidence>
<keyword evidence="2" id="KW-0645">Protease</keyword>
<dbReference type="Proteomes" id="UP000184109">
    <property type="component" value="Unassembled WGS sequence"/>
</dbReference>
<evidence type="ECO:0000313" key="12">
    <source>
        <dbReference type="Proteomes" id="UP000184109"/>
    </source>
</evidence>
<evidence type="ECO:0000256" key="7">
    <source>
        <dbReference type="ARBA" id="ARBA00023049"/>
    </source>
</evidence>
<organism evidence="11 12">
    <name type="scientific">Wenyingzhuangia marina</name>
    <dbReference type="NCBI Taxonomy" id="1195760"/>
    <lineage>
        <taxon>Bacteria</taxon>
        <taxon>Pseudomonadati</taxon>
        <taxon>Bacteroidota</taxon>
        <taxon>Flavobacteriia</taxon>
        <taxon>Flavobacteriales</taxon>
        <taxon>Flavobacteriaceae</taxon>
        <taxon>Wenyingzhuangia</taxon>
    </lineage>
</organism>
<dbReference type="InterPro" id="IPR026444">
    <property type="entry name" value="Secre_tail"/>
</dbReference>
<evidence type="ECO:0000313" key="11">
    <source>
        <dbReference type="EMBL" id="SHH48118.1"/>
    </source>
</evidence>
<dbReference type="AlphaFoldDB" id="A0A1M5TBM7"/>
<dbReference type="Pfam" id="PF05572">
    <property type="entry name" value="Peptidase_M43"/>
    <property type="match status" value="1"/>
</dbReference>